<proteinExistence type="predicted"/>
<dbReference type="EMBL" id="JBHTLU010000034">
    <property type="protein sequence ID" value="MFD1223263.1"/>
    <property type="molecule type" value="Genomic_DNA"/>
</dbReference>
<gene>
    <name evidence="1" type="ORF">ACFQ4B_24380</name>
</gene>
<evidence type="ECO:0000313" key="2">
    <source>
        <dbReference type="Proteomes" id="UP001597180"/>
    </source>
</evidence>
<keyword evidence="2" id="KW-1185">Reference proteome</keyword>
<comment type="caution">
    <text evidence="1">The sequence shown here is derived from an EMBL/GenBank/DDBJ whole genome shotgun (WGS) entry which is preliminary data.</text>
</comment>
<organism evidence="1 2">
    <name type="scientific">Paenibacillus vulneris</name>
    <dbReference type="NCBI Taxonomy" id="1133364"/>
    <lineage>
        <taxon>Bacteria</taxon>
        <taxon>Bacillati</taxon>
        <taxon>Bacillota</taxon>
        <taxon>Bacilli</taxon>
        <taxon>Bacillales</taxon>
        <taxon>Paenibacillaceae</taxon>
        <taxon>Paenibacillus</taxon>
    </lineage>
</organism>
<dbReference type="Proteomes" id="UP001597180">
    <property type="component" value="Unassembled WGS sequence"/>
</dbReference>
<accession>A0ABW3UQQ5</accession>
<evidence type="ECO:0000313" key="1">
    <source>
        <dbReference type="EMBL" id="MFD1223263.1"/>
    </source>
</evidence>
<protein>
    <submittedName>
        <fullName evidence="1">Uncharacterized protein</fullName>
    </submittedName>
</protein>
<dbReference type="RefSeq" id="WP_345590237.1">
    <property type="nucleotide sequence ID" value="NZ_BAABJG010000022.1"/>
</dbReference>
<reference evidence="2" key="1">
    <citation type="journal article" date="2019" name="Int. J. Syst. Evol. Microbiol.">
        <title>The Global Catalogue of Microorganisms (GCM) 10K type strain sequencing project: providing services to taxonomists for standard genome sequencing and annotation.</title>
        <authorList>
            <consortium name="The Broad Institute Genomics Platform"/>
            <consortium name="The Broad Institute Genome Sequencing Center for Infectious Disease"/>
            <person name="Wu L."/>
            <person name="Ma J."/>
        </authorList>
    </citation>
    <scope>NUCLEOTIDE SEQUENCE [LARGE SCALE GENOMIC DNA]</scope>
    <source>
        <strain evidence="2">CCUG 53270</strain>
    </source>
</reference>
<sequence length="98" mass="11432">MNSKKVRFIERDYYRTLMVNNSSYLSDSQIDKILDAAGTQWADLTFKFFDDGSLTIIDNDTDQHIPLKELKGAAYDFYVRQRISMIRTNLENKILQSA</sequence>
<name>A0ABW3UQQ5_9BACL</name>